<dbReference type="Pfam" id="PF13456">
    <property type="entry name" value="RVT_3"/>
    <property type="match status" value="1"/>
</dbReference>
<sequence length="145" mass="16478">MLNKPMLPLYPIPKKWEPLRGTIKIKFDATMSKTKTGFGVTASDSEGFVIGGGYGFKNEEMTDYASLANRIKKRRDDITIMSYRINECFQNMDMFNNAVVNWAYRNCNKVADFMSNYAISNEGHLVFGMDCPTVIHNLIIDDAIN</sequence>
<organism evidence="2 3">
    <name type="scientific">Gossypium arboreum</name>
    <name type="common">Tree cotton</name>
    <name type="synonym">Gossypium nanking</name>
    <dbReference type="NCBI Taxonomy" id="29729"/>
    <lineage>
        <taxon>Eukaryota</taxon>
        <taxon>Viridiplantae</taxon>
        <taxon>Streptophyta</taxon>
        <taxon>Embryophyta</taxon>
        <taxon>Tracheophyta</taxon>
        <taxon>Spermatophyta</taxon>
        <taxon>Magnoliopsida</taxon>
        <taxon>eudicotyledons</taxon>
        <taxon>Gunneridae</taxon>
        <taxon>Pentapetalae</taxon>
        <taxon>rosids</taxon>
        <taxon>malvids</taxon>
        <taxon>Malvales</taxon>
        <taxon>Malvaceae</taxon>
        <taxon>Malvoideae</taxon>
        <taxon>Gossypium</taxon>
    </lineage>
</organism>
<name>A0ABR0MH93_GOSAR</name>
<proteinExistence type="predicted"/>
<accession>A0ABR0MH93</accession>
<evidence type="ECO:0000259" key="1">
    <source>
        <dbReference type="Pfam" id="PF13456"/>
    </source>
</evidence>
<feature type="domain" description="RNase H type-1" evidence="1">
    <location>
        <begin position="62"/>
        <end position="118"/>
    </location>
</feature>
<evidence type="ECO:0000313" key="3">
    <source>
        <dbReference type="Proteomes" id="UP001358586"/>
    </source>
</evidence>
<dbReference type="EMBL" id="JARKNE010000013">
    <property type="protein sequence ID" value="KAK5772618.1"/>
    <property type="molecule type" value="Genomic_DNA"/>
</dbReference>
<reference evidence="2 3" key="1">
    <citation type="submission" date="2023-03" db="EMBL/GenBank/DDBJ databases">
        <title>WGS of Gossypium arboreum.</title>
        <authorList>
            <person name="Yu D."/>
        </authorList>
    </citation>
    <scope>NUCLEOTIDE SEQUENCE [LARGE SCALE GENOMIC DNA]</scope>
    <source>
        <tissue evidence="2">Leaf</tissue>
    </source>
</reference>
<comment type="caution">
    <text evidence="2">The sequence shown here is derived from an EMBL/GenBank/DDBJ whole genome shotgun (WGS) entry which is preliminary data.</text>
</comment>
<dbReference type="InterPro" id="IPR002156">
    <property type="entry name" value="RNaseH_domain"/>
</dbReference>
<protein>
    <recommendedName>
        <fullName evidence="1">RNase H type-1 domain-containing protein</fullName>
    </recommendedName>
</protein>
<evidence type="ECO:0000313" key="2">
    <source>
        <dbReference type="EMBL" id="KAK5772618.1"/>
    </source>
</evidence>
<keyword evidence="3" id="KW-1185">Reference proteome</keyword>
<dbReference type="Proteomes" id="UP001358586">
    <property type="component" value="Chromosome 13"/>
</dbReference>
<gene>
    <name evidence="2" type="ORF">PVK06_048911</name>
</gene>